<comment type="caution">
    <text evidence="1">The sequence shown here is derived from an EMBL/GenBank/DDBJ whole genome shotgun (WGS) entry which is preliminary data.</text>
</comment>
<sequence>MMTVDISERARYFLSTDIGIFLRDETHIQFGLDSTRAGIIESHNAETLVEILRAGQHEGARTRYQWERAFAAGGMSMLAARSLLHDLVEYRIMHLETAPPRVVILGDSPLAQSIRKMCFDRGLGVRSPLDWEALGVYLSTMEDDTVVLAVDQLYRTPKVAAALYSLPETCSWMPISLVDSRGFIGPLHLKGKGPCPLCFELHRAAFDPRWAVITEQLEETIIAPNDQVLAAVTAQAAVIIDWLTGRPFPPGAPHKRFYAGELFDIDIYGKSQHQLVGAHAQCPACFQA</sequence>
<dbReference type="AlphaFoldDB" id="A0A0X8VJU4"/>
<dbReference type="EMBL" id="LSTQ01000001">
    <property type="protein sequence ID" value="OAH32705.1"/>
    <property type="molecule type" value="Genomic_DNA"/>
</dbReference>
<reference evidence="2" key="1">
    <citation type="submission" date="2016-02" db="EMBL/GenBank/DDBJ databases">
        <authorList>
            <person name="Kaur G."/>
            <person name="Nair G.R."/>
            <person name="Mayilraj S."/>
        </authorList>
    </citation>
    <scope>NUCLEOTIDE SEQUENCE [LARGE SCALE GENOMIC DNA]</scope>
    <source>
        <strain evidence="2">GA-15</strain>
    </source>
</reference>
<organism evidence="1 2">
    <name type="scientific">Corynebacterium stationis</name>
    <dbReference type="NCBI Taxonomy" id="1705"/>
    <lineage>
        <taxon>Bacteria</taxon>
        <taxon>Bacillati</taxon>
        <taxon>Actinomycetota</taxon>
        <taxon>Actinomycetes</taxon>
        <taxon>Mycobacteriales</taxon>
        <taxon>Corynebacteriaceae</taxon>
        <taxon>Corynebacterium</taxon>
    </lineage>
</organism>
<gene>
    <name evidence="1" type="ORF">AYJ05_01885</name>
</gene>
<keyword evidence="2" id="KW-1185">Reference proteome</keyword>
<protein>
    <submittedName>
        <fullName evidence="1">Uncharacterized protein</fullName>
    </submittedName>
</protein>
<dbReference type="Proteomes" id="UP000076947">
    <property type="component" value="Unassembled WGS sequence"/>
</dbReference>
<evidence type="ECO:0000313" key="2">
    <source>
        <dbReference type="Proteomes" id="UP000076947"/>
    </source>
</evidence>
<accession>A0A0X8VJU4</accession>
<dbReference type="Gene3D" id="3.40.50.720">
    <property type="entry name" value="NAD(P)-binding Rossmann-like Domain"/>
    <property type="match status" value="1"/>
</dbReference>
<proteinExistence type="predicted"/>
<dbReference type="OrthoDB" id="4426339at2"/>
<name>A0A0X8VJU4_9CORY</name>
<evidence type="ECO:0000313" key="1">
    <source>
        <dbReference type="EMBL" id="OAH32705.1"/>
    </source>
</evidence>